<evidence type="ECO:0000256" key="1">
    <source>
        <dbReference type="ARBA" id="ARBA00004324"/>
    </source>
</evidence>
<feature type="region of interest" description="Disordered" evidence="7">
    <location>
        <begin position="82"/>
        <end position="126"/>
    </location>
</feature>
<feature type="domain" description="ZNF380 coiled-coil" evidence="8">
    <location>
        <begin position="177"/>
        <end position="258"/>
    </location>
</feature>
<dbReference type="GO" id="GO:0033260">
    <property type="term" value="P:nuclear DNA replication"/>
    <property type="evidence" value="ECO:0007669"/>
    <property type="project" value="TreeGrafter"/>
</dbReference>
<keyword evidence="3" id="KW-0479">Metal-binding</keyword>
<proteinExistence type="predicted"/>
<dbReference type="GO" id="GO:0033314">
    <property type="term" value="P:mitotic DNA replication checkpoint signaling"/>
    <property type="evidence" value="ECO:0007669"/>
    <property type="project" value="TreeGrafter"/>
</dbReference>
<dbReference type="GO" id="GO:0044773">
    <property type="term" value="P:mitotic DNA damage checkpoint signaling"/>
    <property type="evidence" value="ECO:0007669"/>
    <property type="project" value="TreeGrafter"/>
</dbReference>
<feature type="region of interest" description="Disordered" evidence="7">
    <location>
        <begin position="1"/>
        <end position="26"/>
    </location>
</feature>
<dbReference type="InterPro" id="IPR040050">
    <property type="entry name" value="ZNF830-like"/>
</dbReference>
<dbReference type="Proteomes" id="UP000573818">
    <property type="component" value="Unassembled WGS sequence"/>
</dbReference>
<evidence type="ECO:0000313" key="9">
    <source>
        <dbReference type="EMBL" id="NWY40463.1"/>
    </source>
</evidence>
<organism evidence="9 10">
    <name type="scientific">Sylvia atricapilla</name>
    <name type="common">blackcap</name>
    <dbReference type="NCBI Taxonomy" id="48155"/>
    <lineage>
        <taxon>Eukaryota</taxon>
        <taxon>Metazoa</taxon>
        <taxon>Chordata</taxon>
        <taxon>Craniata</taxon>
        <taxon>Vertebrata</taxon>
        <taxon>Euteleostomi</taxon>
        <taxon>Archelosauria</taxon>
        <taxon>Archosauria</taxon>
        <taxon>Dinosauria</taxon>
        <taxon>Saurischia</taxon>
        <taxon>Theropoda</taxon>
        <taxon>Coelurosauria</taxon>
        <taxon>Aves</taxon>
        <taxon>Neognathae</taxon>
        <taxon>Neoaves</taxon>
        <taxon>Telluraves</taxon>
        <taxon>Australaves</taxon>
        <taxon>Passeriformes</taxon>
        <taxon>Sylvioidea</taxon>
        <taxon>Sylviidae</taxon>
        <taxon>Sylviinae</taxon>
        <taxon>Sylvia</taxon>
    </lineage>
</organism>
<gene>
    <name evidence="9" type="primary">Znf830</name>
    <name evidence="9" type="ORF">SYLATR_R05954</name>
</gene>
<evidence type="ECO:0000256" key="6">
    <source>
        <dbReference type="ARBA" id="ARBA00023242"/>
    </source>
</evidence>
<sequence>QRIAELKGTKQTATGPAAGTSSHPVKRKTVETENTDLKRVKGNEREMLARIHPFYILRAFVCCGLFTRLPADFFDEAEKDSTTVQLSKGAGPSLLSGNYDDDDDDEEEEQEQSSKSSVVHKTEIPPPTQEVIANSLPADFFDTKTPAAPVVSHSGSIQKAEIQEKVVERKENTAEALPEGFFDDPEVDAKVRKVDAPKDQMDKEWDEFQKAMRQVNTISEAIVAEDDEEGRLDRQIGEIDEQIECYRRVELLRNRQDEMKEKLKEAMRLRAAQEKEEEDVGSEDEEELQDLLSQDWRVKGALL</sequence>
<feature type="region of interest" description="Disordered" evidence="7">
    <location>
        <begin position="270"/>
        <end position="289"/>
    </location>
</feature>
<keyword evidence="5" id="KW-0862">Zinc</keyword>
<dbReference type="GO" id="GO:0003676">
    <property type="term" value="F:nucleic acid binding"/>
    <property type="evidence" value="ECO:0007669"/>
    <property type="project" value="InterPro"/>
</dbReference>
<evidence type="ECO:0000256" key="3">
    <source>
        <dbReference type="ARBA" id="ARBA00022723"/>
    </source>
</evidence>
<keyword evidence="6" id="KW-0539">Nucleus</keyword>
<dbReference type="GO" id="GO:0005681">
    <property type="term" value="C:spliceosomal complex"/>
    <property type="evidence" value="ECO:0007669"/>
    <property type="project" value="InterPro"/>
</dbReference>
<feature type="non-terminal residue" evidence="9">
    <location>
        <position position="1"/>
    </location>
</feature>
<evidence type="ECO:0000313" key="10">
    <source>
        <dbReference type="Proteomes" id="UP000573818"/>
    </source>
</evidence>
<feature type="compositionally biased region" description="Polar residues" evidence="7">
    <location>
        <begin position="9"/>
        <end position="23"/>
    </location>
</feature>
<comment type="subcellular location">
    <subcellularLocation>
        <location evidence="1">Nucleus speckle</location>
    </subcellularLocation>
</comment>
<reference evidence="9 10" key="1">
    <citation type="submission" date="2019-09" db="EMBL/GenBank/DDBJ databases">
        <title>Bird 10,000 Genomes (B10K) Project - Family phase.</title>
        <authorList>
            <person name="Zhang G."/>
        </authorList>
    </citation>
    <scope>NUCLEOTIDE SEQUENCE [LARGE SCALE GENOMIC DNA]</scope>
    <source>
        <strain evidence="9">OUT-0013</strain>
        <tissue evidence="9">Blood</tissue>
    </source>
</reference>
<name>A0A7K7E7K9_9SYLV</name>
<feature type="compositionally biased region" description="Acidic residues" evidence="7">
    <location>
        <begin position="99"/>
        <end position="111"/>
    </location>
</feature>
<dbReference type="AlphaFoldDB" id="A0A7K7E7K9"/>
<dbReference type="PANTHER" id="PTHR13278">
    <property type="entry name" value="ZINC FINGER PROTEIN 830"/>
    <property type="match status" value="1"/>
</dbReference>
<comment type="caution">
    <text evidence="9">The sequence shown here is derived from an EMBL/GenBank/DDBJ whole genome shotgun (WGS) entry which is preliminary data.</text>
</comment>
<dbReference type="InterPro" id="IPR059039">
    <property type="entry name" value="ZNF380_CC"/>
</dbReference>
<evidence type="ECO:0000256" key="7">
    <source>
        <dbReference type="SAM" id="MobiDB-lite"/>
    </source>
</evidence>
<dbReference type="Pfam" id="PF23406">
    <property type="entry name" value="ZNF380_CC"/>
    <property type="match status" value="1"/>
</dbReference>
<feature type="non-terminal residue" evidence="9">
    <location>
        <position position="303"/>
    </location>
</feature>
<evidence type="ECO:0000256" key="2">
    <source>
        <dbReference type="ARBA" id="ARBA00022473"/>
    </source>
</evidence>
<keyword evidence="2" id="KW-0217">Developmental protein</keyword>
<evidence type="ECO:0000256" key="5">
    <source>
        <dbReference type="ARBA" id="ARBA00022833"/>
    </source>
</evidence>
<protein>
    <submittedName>
        <fullName evidence="9">ZN830 protein</fullName>
    </submittedName>
</protein>
<dbReference type="EMBL" id="VZSL01000038">
    <property type="protein sequence ID" value="NWY40463.1"/>
    <property type="molecule type" value="Genomic_DNA"/>
</dbReference>
<accession>A0A7K7E7K9</accession>
<evidence type="ECO:0000256" key="4">
    <source>
        <dbReference type="ARBA" id="ARBA00022771"/>
    </source>
</evidence>
<feature type="compositionally biased region" description="Acidic residues" evidence="7">
    <location>
        <begin position="275"/>
        <end position="289"/>
    </location>
</feature>
<evidence type="ECO:0000259" key="8">
    <source>
        <dbReference type="Pfam" id="PF23406"/>
    </source>
</evidence>
<dbReference type="PANTHER" id="PTHR13278:SF0">
    <property type="entry name" value="ZINC FINGER PROTEIN 830"/>
    <property type="match status" value="1"/>
</dbReference>
<dbReference type="GO" id="GO:0008270">
    <property type="term" value="F:zinc ion binding"/>
    <property type="evidence" value="ECO:0007669"/>
    <property type="project" value="UniProtKB-KW"/>
</dbReference>
<keyword evidence="4" id="KW-0863">Zinc-finger</keyword>
<keyword evidence="10" id="KW-1185">Reference proteome</keyword>